<dbReference type="InterPro" id="IPR036960">
    <property type="entry name" value="T-box_sf"/>
</dbReference>
<keyword evidence="4" id="KW-0804">Transcription</keyword>
<dbReference type="GO" id="GO:0045893">
    <property type="term" value="P:positive regulation of DNA-templated transcription"/>
    <property type="evidence" value="ECO:0007669"/>
    <property type="project" value="InterPro"/>
</dbReference>
<dbReference type="InterPro" id="IPR018186">
    <property type="entry name" value="TF_T-box_CS"/>
</dbReference>
<dbReference type="PRINTS" id="PR00937">
    <property type="entry name" value="TBOX"/>
</dbReference>
<evidence type="ECO:0000256" key="1">
    <source>
        <dbReference type="ARBA" id="ARBA00004123"/>
    </source>
</evidence>
<comment type="caution">
    <text evidence="6">Lacks conserved residue(s) required for the propagation of feature annotation.</text>
</comment>
<dbReference type="InterPro" id="IPR046360">
    <property type="entry name" value="T-box_DNA-bd"/>
</dbReference>
<dbReference type="GO" id="GO:0005634">
    <property type="term" value="C:nucleus"/>
    <property type="evidence" value="ECO:0007669"/>
    <property type="project" value="UniProtKB-SubCell"/>
</dbReference>
<dbReference type="AlphaFoldDB" id="A0A7E4UWP8"/>
<dbReference type="InterPro" id="IPR008967">
    <property type="entry name" value="p53-like_TF_DNA-bd_sf"/>
</dbReference>
<evidence type="ECO:0000313" key="10">
    <source>
        <dbReference type="WBParaSite" id="Pan_g13738.t1"/>
    </source>
</evidence>
<feature type="region of interest" description="Disordered" evidence="7">
    <location>
        <begin position="519"/>
        <end position="555"/>
    </location>
</feature>
<evidence type="ECO:0000256" key="7">
    <source>
        <dbReference type="SAM" id="MobiDB-lite"/>
    </source>
</evidence>
<dbReference type="GO" id="GO:0001708">
    <property type="term" value="P:cell fate specification"/>
    <property type="evidence" value="ECO:0007669"/>
    <property type="project" value="TreeGrafter"/>
</dbReference>
<comment type="subcellular location">
    <subcellularLocation>
        <location evidence="1 6">Nucleus</location>
    </subcellularLocation>
</comment>
<feature type="compositionally biased region" description="Polar residues" evidence="7">
    <location>
        <begin position="523"/>
        <end position="532"/>
    </location>
</feature>
<evidence type="ECO:0000256" key="3">
    <source>
        <dbReference type="ARBA" id="ARBA00023125"/>
    </source>
</evidence>
<proteinExistence type="predicted"/>
<organism evidence="9 10">
    <name type="scientific">Panagrellus redivivus</name>
    <name type="common">Microworm</name>
    <dbReference type="NCBI Taxonomy" id="6233"/>
    <lineage>
        <taxon>Eukaryota</taxon>
        <taxon>Metazoa</taxon>
        <taxon>Ecdysozoa</taxon>
        <taxon>Nematoda</taxon>
        <taxon>Chromadorea</taxon>
        <taxon>Rhabditida</taxon>
        <taxon>Tylenchina</taxon>
        <taxon>Panagrolaimomorpha</taxon>
        <taxon>Panagrolaimoidea</taxon>
        <taxon>Panagrolaimidae</taxon>
        <taxon>Panagrellus</taxon>
    </lineage>
</organism>
<evidence type="ECO:0000313" key="9">
    <source>
        <dbReference type="Proteomes" id="UP000492821"/>
    </source>
</evidence>
<name>A0A7E4UWP8_PANRE</name>
<dbReference type="WBParaSite" id="Pan_g13738.t1">
    <property type="protein sequence ID" value="Pan_g13738.t1"/>
    <property type="gene ID" value="Pan_g13738"/>
</dbReference>
<evidence type="ECO:0000256" key="6">
    <source>
        <dbReference type="PROSITE-ProRule" id="PRU00201"/>
    </source>
</evidence>
<dbReference type="GO" id="GO:0000978">
    <property type="term" value="F:RNA polymerase II cis-regulatory region sequence-specific DNA binding"/>
    <property type="evidence" value="ECO:0007669"/>
    <property type="project" value="InterPro"/>
</dbReference>
<feature type="region of interest" description="Disordered" evidence="7">
    <location>
        <begin position="301"/>
        <end position="416"/>
    </location>
</feature>
<reference evidence="9" key="1">
    <citation type="journal article" date="2013" name="Genetics">
        <title>The draft genome and transcriptome of Panagrellus redivivus are shaped by the harsh demands of a free-living lifestyle.</title>
        <authorList>
            <person name="Srinivasan J."/>
            <person name="Dillman A.R."/>
            <person name="Macchietto M.G."/>
            <person name="Heikkinen L."/>
            <person name="Lakso M."/>
            <person name="Fracchia K.M."/>
            <person name="Antoshechkin I."/>
            <person name="Mortazavi A."/>
            <person name="Wong G."/>
            <person name="Sternberg P.W."/>
        </authorList>
    </citation>
    <scope>NUCLEOTIDE SEQUENCE [LARGE SCALE GENOMIC DNA]</scope>
    <source>
        <strain evidence="9">MT8872</strain>
    </source>
</reference>
<dbReference type="PROSITE" id="PS01264">
    <property type="entry name" value="TBOX_2"/>
    <property type="match status" value="1"/>
</dbReference>
<evidence type="ECO:0000256" key="4">
    <source>
        <dbReference type="ARBA" id="ARBA00023163"/>
    </source>
</evidence>
<dbReference type="Pfam" id="PF00907">
    <property type="entry name" value="T-box"/>
    <property type="match status" value="1"/>
</dbReference>
<dbReference type="SMART" id="SM00425">
    <property type="entry name" value="TBOX"/>
    <property type="match status" value="1"/>
</dbReference>
<dbReference type="GO" id="GO:0000785">
    <property type="term" value="C:chromatin"/>
    <property type="evidence" value="ECO:0007669"/>
    <property type="project" value="TreeGrafter"/>
</dbReference>
<feature type="domain" description="T-box" evidence="8">
    <location>
        <begin position="124"/>
        <end position="308"/>
    </location>
</feature>
<evidence type="ECO:0000256" key="2">
    <source>
        <dbReference type="ARBA" id="ARBA00023015"/>
    </source>
</evidence>
<dbReference type="PANTHER" id="PTHR11267:SF181">
    <property type="entry name" value="OPTOMOTOR-BLIND PROTEIN"/>
    <property type="match status" value="1"/>
</dbReference>
<dbReference type="GO" id="GO:0000981">
    <property type="term" value="F:DNA-binding transcription factor activity, RNA polymerase II-specific"/>
    <property type="evidence" value="ECO:0007669"/>
    <property type="project" value="TreeGrafter"/>
</dbReference>
<keyword evidence="9" id="KW-1185">Reference proteome</keyword>
<dbReference type="SUPFAM" id="SSF49417">
    <property type="entry name" value="p53-like transcription factors"/>
    <property type="match status" value="1"/>
</dbReference>
<dbReference type="InterPro" id="IPR001699">
    <property type="entry name" value="TF_T-box"/>
</dbReference>
<reference evidence="10" key="2">
    <citation type="submission" date="2020-10" db="UniProtKB">
        <authorList>
            <consortium name="WormBaseParasite"/>
        </authorList>
    </citation>
    <scope>IDENTIFICATION</scope>
</reference>
<dbReference type="Proteomes" id="UP000492821">
    <property type="component" value="Unassembled WGS sequence"/>
</dbReference>
<feature type="compositionally biased region" description="Low complexity" evidence="7">
    <location>
        <begin position="373"/>
        <end position="387"/>
    </location>
</feature>
<dbReference type="PROSITE" id="PS01283">
    <property type="entry name" value="TBOX_1"/>
    <property type="match status" value="1"/>
</dbReference>
<dbReference type="PANTHER" id="PTHR11267">
    <property type="entry name" value="T-BOX PROTEIN-RELATED"/>
    <property type="match status" value="1"/>
</dbReference>
<dbReference type="Gene3D" id="2.60.40.820">
    <property type="entry name" value="Transcription factor, T-box"/>
    <property type="match status" value="1"/>
</dbReference>
<dbReference type="FunFam" id="2.60.40.820:FF:000016">
    <property type="entry name" value="T-box transcription factor TBX2-A"/>
    <property type="match status" value="1"/>
</dbReference>
<dbReference type="PROSITE" id="PS50252">
    <property type="entry name" value="TBOX_3"/>
    <property type="match status" value="1"/>
</dbReference>
<evidence type="ECO:0000256" key="5">
    <source>
        <dbReference type="ARBA" id="ARBA00023242"/>
    </source>
</evidence>
<keyword evidence="2" id="KW-0805">Transcription regulation</keyword>
<accession>A0A7E4UWP8</accession>
<sequence length="555" mass="60438">MSSVALGANGLPPDFNNIQAVIAAATNMAQNGGNNSTMSPNSIAAAALSNFGNFFQRPEFNPMMHHPFVPPNAMPYQMHQNGMGFPGAVPIEVATYLAASGSCQLNYPIQFEDDGVNDKPVAELDEKHLWDRFSECVNEMIITKSGRRMFPAFKVKFKGLDKQSKYLIALDIIPVDANRYKFHNSKWMVAGTGDPEMPKPINVHPESLATGDHWMTKGANFHKIKVTNNITDRHGYVSMFPKGPTILNSMHKYQPRLHIVRVKDGKLASAFTTFIFPQTEFIAVTAYQNEKVTQLKIDNNPFAKGFRDTGAGKREKKRHLSGACYNGGSSNGFGQPSGSQGSLDGSRSGSANGYRNDSESDEDDAPPMKRPKSGGSSSANTSSGQDGDTASPWNGNAAGKIKEEKKDATTPPGQDIKSVQMAVMRNNAAAMAQNPMDPRRLAAMAGLRDGYGMPPMGPMPFPFPPPPFMAPFMQQYMQSPVPGMPPNPGPIDPQMLHNLFMNQQRFFNMAAMNANNMPHQAPPCNSTTNTPPHTKAKPSPVSKKGGFDINELLKN</sequence>
<keyword evidence="3 6" id="KW-0238">DNA-binding</keyword>
<evidence type="ECO:0000259" key="8">
    <source>
        <dbReference type="PROSITE" id="PS50252"/>
    </source>
</evidence>
<feature type="compositionally biased region" description="Polar residues" evidence="7">
    <location>
        <begin position="332"/>
        <end position="355"/>
    </location>
</feature>
<keyword evidence="5 6" id="KW-0539">Nucleus</keyword>
<protein>
    <submittedName>
        <fullName evidence="10">T-box domain-containing protein</fullName>
    </submittedName>
</protein>